<organism evidence="2 3">
    <name type="scientific">Methylotenera versatilis (strain 301)</name>
    <dbReference type="NCBI Taxonomy" id="666681"/>
    <lineage>
        <taxon>Bacteria</taxon>
        <taxon>Pseudomonadati</taxon>
        <taxon>Pseudomonadota</taxon>
        <taxon>Betaproteobacteria</taxon>
        <taxon>Nitrosomonadales</taxon>
        <taxon>Methylophilaceae</taxon>
        <taxon>Methylotenera</taxon>
    </lineage>
</organism>
<dbReference type="EMBL" id="CP002056">
    <property type="protein sequence ID" value="ADI29768.1"/>
    <property type="molecule type" value="Genomic_DNA"/>
</dbReference>
<name>D7DI83_METV0</name>
<gene>
    <name evidence="2" type="ordered locus">M301_1385</name>
</gene>
<dbReference type="STRING" id="666681.M301_1385"/>
<sequence length="68" mass="7206">MTTPVFTYSTQNGKRVVSVDGSFKHPTDRTTAPAGTHDIKTTLTGGKLISIAGDLYEPLDVAASLNKI</sequence>
<feature type="region of interest" description="Disordered" evidence="1">
    <location>
        <begin position="19"/>
        <end position="38"/>
    </location>
</feature>
<evidence type="ECO:0000313" key="2">
    <source>
        <dbReference type="EMBL" id="ADI29768.1"/>
    </source>
</evidence>
<reference evidence="2 3" key="2">
    <citation type="journal article" date="2011" name="J. Bacteriol.">
        <title>Genomes of three methylotrophs from a single niche uncover genetic and metabolic divergence of Methylophilaceae.</title>
        <authorList>
            <person name="Lapidus A."/>
            <person name="Clum A."/>
            <person name="Labutti K."/>
            <person name="Kaluzhnaya M.G."/>
            <person name="Lim S."/>
            <person name="Beck D.A."/>
            <person name="Glavina Del Rio T."/>
            <person name="Nolan M."/>
            <person name="Mavromatis K."/>
            <person name="Huntemann M."/>
            <person name="Lucas S."/>
            <person name="Lidstrom M.E."/>
            <person name="Ivanova N."/>
            <person name="Chistoserdova L."/>
        </authorList>
    </citation>
    <scope>NUCLEOTIDE SEQUENCE [LARGE SCALE GENOMIC DNA]</scope>
    <source>
        <strain evidence="2 3">301</strain>
    </source>
</reference>
<dbReference type="HOGENOM" id="CLU_2789220_0_0_4"/>
<evidence type="ECO:0000256" key="1">
    <source>
        <dbReference type="SAM" id="MobiDB-lite"/>
    </source>
</evidence>
<proteinExistence type="predicted"/>
<accession>D7DI83</accession>
<reference evidence="3" key="1">
    <citation type="submission" date="2010-05" db="EMBL/GenBank/DDBJ databases">
        <title>Complete sequence of Methylotenera sp. 301.</title>
        <authorList>
            <person name="Lucas S."/>
            <person name="Copeland A."/>
            <person name="Lapidus A."/>
            <person name="Cheng J.-F."/>
            <person name="Bruce D."/>
            <person name="Goodwin L."/>
            <person name="Pitluck S."/>
            <person name="Clum A."/>
            <person name="Land M."/>
            <person name="Hauser L."/>
            <person name="Kyrpides N."/>
            <person name="Ivanova N."/>
            <person name="Chistoservova L."/>
            <person name="Kalyuzhnaya M."/>
            <person name="Woyke T."/>
        </authorList>
    </citation>
    <scope>NUCLEOTIDE SEQUENCE [LARGE SCALE GENOMIC DNA]</scope>
    <source>
        <strain evidence="3">301</strain>
    </source>
</reference>
<dbReference type="KEGG" id="meh:M301_1385"/>
<evidence type="ECO:0000313" key="3">
    <source>
        <dbReference type="Proteomes" id="UP000000383"/>
    </source>
</evidence>
<protein>
    <submittedName>
        <fullName evidence="2">Uncharacterized protein</fullName>
    </submittedName>
</protein>
<dbReference type="RefSeq" id="WP_013148080.1">
    <property type="nucleotide sequence ID" value="NC_014207.1"/>
</dbReference>
<dbReference type="Proteomes" id="UP000000383">
    <property type="component" value="Chromosome"/>
</dbReference>
<keyword evidence="3" id="KW-1185">Reference proteome</keyword>
<dbReference type="AlphaFoldDB" id="D7DI83"/>